<dbReference type="InterPro" id="IPR025875">
    <property type="entry name" value="Leu-rich_rpt_4"/>
</dbReference>
<dbReference type="SUPFAM" id="SSF52058">
    <property type="entry name" value="L domain-like"/>
    <property type="match status" value="1"/>
</dbReference>
<accession>A0AAW1NBC4</accession>
<evidence type="ECO:0000256" key="6">
    <source>
        <dbReference type="ARBA" id="ARBA00023137"/>
    </source>
</evidence>
<dbReference type="PROSITE" id="PS51450">
    <property type="entry name" value="LRR"/>
    <property type="match status" value="2"/>
</dbReference>
<evidence type="ECO:0000256" key="1">
    <source>
        <dbReference type="ARBA" id="ARBA00011902"/>
    </source>
</evidence>
<dbReference type="Gene3D" id="3.80.10.10">
    <property type="entry name" value="Ribonuclease Inhibitor"/>
    <property type="match status" value="1"/>
</dbReference>
<keyword evidence="3" id="KW-0808">Transferase</keyword>
<dbReference type="PANTHER" id="PTHR24369:SF211">
    <property type="entry name" value="LEUCINE-RICH REPEAT-CONTAINING PROTEIN 15-LIKE"/>
    <property type="match status" value="1"/>
</dbReference>
<keyword evidence="8" id="KW-0812">Transmembrane</keyword>
<dbReference type="InterPro" id="IPR044912">
    <property type="entry name" value="Egfr_JX_dom"/>
</dbReference>
<comment type="caution">
    <text evidence="9">The sequence shown here is derived from an EMBL/GenBank/DDBJ whole genome shotgun (WGS) entry which is preliminary data.</text>
</comment>
<evidence type="ECO:0000256" key="5">
    <source>
        <dbReference type="ARBA" id="ARBA00022777"/>
    </source>
</evidence>
<evidence type="ECO:0000256" key="2">
    <source>
        <dbReference type="ARBA" id="ARBA00022614"/>
    </source>
</evidence>
<proteinExistence type="predicted"/>
<keyword evidence="8" id="KW-1133">Transmembrane helix</keyword>
<organism evidence="9 10">
    <name type="scientific">Popillia japonica</name>
    <name type="common">Japanese beetle</name>
    <dbReference type="NCBI Taxonomy" id="7064"/>
    <lineage>
        <taxon>Eukaryota</taxon>
        <taxon>Metazoa</taxon>
        <taxon>Ecdysozoa</taxon>
        <taxon>Arthropoda</taxon>
        <taxon>Hexapoda</taxon>
        <taxon>Insecta</taxon>
        <taxon>Pterygota</taxon>
        <taxon>Neoptera</taxon>
        <taxon>Endopterygota</taxon>
        <taxon>Coleoptera</taxon>
        <taxon>Polyphaga</taxon>
        <taxon>Scarabaeiformia</taxon>
        <taxon>Scarabaeidae</taxon>
        <taxon>Rutelinae</taxon>
        <taxon>Popillia</taxon>
    </lineage>
</organism>
<dbReference type="PANTHER" id="PTHR24369">
    <property type="entry name" value="ANTIGEN BSP, PUTATIVE-RELATED"/>
    <property type="match status" value="1"/>
</dbReference>
<dbReference type="EC" id="2.7.10.1" evidence="1"/>
<reference evidence="9 10" key="1">
    <citation type="journal article" date="2024" name="BMC Genomics">
        <title>De novo assembly and annotation of Popillia japonica's genome with initial clues to its potential as an invasive pest.</title>
        <authorList>
            <person name="Cucini C."/>
            <person name="Boschi S."/>
            <person name="Funari R."/>
            <person name="Cardaioli E."/>
            <person name="Iannotti N."/>
            <person name="Marturano G."/>
            <person name="Paoli F."/>
            <person name="Bruttini M."/>
            <person name="Carapelli A."/>
            <person name="Frati F."/>
            <person name="Nardi F."/>
        </authorList>
    </citation>
    <scope>NUCLEOTIDE SEQUENCE [LARGE SCALE GENOMIC DNA]</scope>
    <source>
        <strain evidence="9">DMR45628</strain>
    </source>
</reference>
<sequence>MLLIFTTVERFTVEISLTSVSVLLATSSYRFYLRLLIIEHVGHYMPRLVDVRVDSHRRPVHIHDFLSKLRPKQIQEITELNLSDLAMQNIDTKLRKLRNLKRLDLSKNNIEDLNNFPQLPQLTHLYLSNNRIKQFTASDLPKSIKHLDISSNHIALLTDILKYLPNLREINMNDNILTCDCVLLKNRDVLLRNDVHIVRPANCYTPENVRGISLLSAYCVSGKVTYDDLGQMLADEPGSGDNVEAIGSASISSDILDFEATEKGTLVDDDLDGDYFATKANISSTNSDPDDNGEGSGGLALFDVGEEGSGDEFIPVSPNPNVPHCYYNCSTPPPINDTSEPPVNIGQEIWQVLDDITGKSTTTPAAATTTTTTLPPPVKEIVHQQSAATLSETRPEKQSETGHGSRAGVDAPKQSQTTEDVSKKNNTTTYVVVGVLFFAMVALVLYVVVRRRRSANQQNNRRPASNHEIKEPVEMKPLMTTQAQPYKPPNPILEEKKPLMNGQNGTNKKSEDDPVEDQHNQQTDEPDGGKLPPVENGVDTADVDEAQMRPKKEEDALLTPGTKRVTIQAKELSSPKSPVLVHRHVGDDGKIISSPVSNNDFKYT</sequence>
<dbReference type="InterPro" id="IPR001611">
    <property type="entry name" value="Leu-rich_rpt"/>
</dbReference>
<dbReference type="Proteomes" id="UP001458880">
    <property type="component" value="Unassembled WGS sequence"/>
</dbReference>
<evidence type="ECO:0000313" key="10">
    <source>
        <dbReference type="Proteomes" id="UP001458880"/>
    </source>
</evidence>
<feature type="compositionally biased region" description="Basic and acidic residues" evidence="7">
    <location>
        <begin position="508"/>
        <end position="519"/>
    </location>
</feature>
<dbReference type="GO" id="GO:0004714">
    <property type="term" value="F:transmembrane receptor protein tyrosine kinase activity"/>
    <property type="evidence" value="ECO:0007669"/>
    <property type="project" value="UniProtKB-EC"/>
</dbReference>
<dbReference type="AlphaFoldDB" id="A0AAW1NBC4"/>
<dbReference type="InterPro" id="IPR050541">
    <property type="entry name" value="LRR_TM_domain-containing"/>
</dbReference>
<evidence type="ECO:0000256" key="8">
    <source>
        <dbReference type="SAM" id="Phobius"/>
    </source>
</evidence>
<feature type="compositionally biased region" description="Polar residues" evidence="7">
    <location>
        <begin position="413"/>
        <end position="422"/>
    </location>
</feature>
<feature type="region of interest" description="Disordered" evidence="7">
    <location>
        <begin position="454"/>
        <end position="581"/>
    </location>
</feature>
<keyword evidence="2" id="KW-0433">Leucine-rich repeat</keyword>
<keyword evidence="5" id="KW-0418">Kinase</keyword>
<feature type="region of interest" description="Disordered" evidence="7">
    <location>
        <begin position="384"/>
        <end position="422"/>
    </location>
</feature>
<evidence type="ECO:0000313" key="9">
    <source>
        <dbReference type="EMBL" id="KAK9758926.1"/>
    </source>
</evidence>
<feature type="compositionally biased region" description="Low complexity" evidence="7">
    <location>
        <begin position="361"/>
        <end position="373"/>
    </location>
</feature>
<feature type="region of interest" description="Disordered" evidence="7">
    <location>
        <begin position="280"/>
        <end position="317"/>
    </location>
</feature>
<feature type="compositionally biased region" description="Basic and acidic residues" evidence="7">
    <location>
        <begin position="465"/>
        <end position="474"/>
    </location>
</feature>
<evidence type="ECO:0000256" key="7">
    <source>
        <dbReference type="SAM" id="MobiDB-lite"/>
    </source>
</evidence>
<dbReference type="InterPro" id="IPR032675">
    <property type="entry name" value="LRR_dom_sf"/>
</dbReference>
<gene>
    <name evidence="9" type="ORF">QE152_g443</name>
</gene>
<feature type="compositionally biased region" description="Basic and acidic residues" evidence="7">
    <location>
        <begin position="546"/>
        <end position="555"/>
    </location>
</feature>
<protein>
    <recommendedName>
        <fullName evidence="1">receptor protein-tyrosine kinase</fullName>
        <ecNumber evidence="1">2.7.10.1</ecNumber>
    </recommendedName>
</protein>
<feature type="region of interest" description="Disordered" evidence="7">
    <location>
        <begin position="360"/>
        <end position="379"/>
    </location>
</feature>
<dbReference type="GO" id="GO:0005886">
    <property type="term" value="C:plasma membrane"/>
    <property type="evidence" value="ECO:0007669"/>
    <property type="project" value="TreeGrafter"/>
</dbReference>
<evidence type="ECO:0000256" key="4">
    <source>
        <dbReference type="ARBA" id="ARBA00022737"/>
    </source>
</evidence>
<evidence type="ECO:0000256" key="3">
    <source>
        <dbReference type="ARBA" id="ARBA00022679"/>
    </source>
</evidence>
<dbReference type="Gene3D" id="6.10.250.2930">
    <property type="match status" value="1"/>
</dbReference>
<feature type="transmembrane region" description="Helical" evidence="8">
    <location>
        <begin position="430"/>
        <end position="449"/>
    </location>
</feature>
<keyword evidence="8" id="KW-0472">Membrane</keyword>
<dbReference type="Pfam" id="PF12799">
    <property type="entry name" value="LRR_4"/>
    <property type="match status" value="1"/>
</dbReference>
<keyword evidence="6" id="KW-0829">Tyrosine-protein kinase</keyword>
<name>A0AAW1NBC4_POPJA</name>
<keyword evidence="10" id="KW-1185">Reference proteome</keyword>
<dbReference type="EMBL" id="JASPKY010000003">
    <property type="protein sequence ID" value="KAK9758926.1"/>
    <property type="molecule type" value="Genomic_DNA"/>
</dbReference>
<keyword evidence="4" id="KW-0677">Repeat</keyword>